<evidence type="ECO:0000256" key="1">
    <source>
        <dbReference type="ARBA" id="ARBA00004196"/>
    </source>
</evidence>
<feature type="domain" description="Thioredoxin" evidence="6">
    <location>
        <begin position="257"/>
        <end position="376"/>
    </location>
</feature>
<dbReference type="InterPro" id="IPR013766">
    <property type="entry name" value="Thioredoxin_domain"/>
</dbReference>
<dbReference type="InterPro" id="IPR036249">
    <property type="entry name" value="Thioredoxin-like_sf"/>
</dbReference>
<keyword evidence="3" id="KW-1015">Disulfide bond</keyword>
<evidence type="ECO:0000256" key="5">
    <source>
        <dbReference type="SAM" id="SignalP"/>
    </source>
</evidence>
<gene>
    <name evidence="7" type="ORF">FMM05_10855</name>
</gene>
<dbReference type="PROSITE" id="PS51352">
    <property type="entry name" value="THIOREDOXIN_2"/>
    <property type="match status" value="1"/>
</dbReference>
<dbReference type="Proteomes" id="UP000320643">
    <property type="component" value="Unassembled WGS sequence"/>
</dbReference>
<evidence type="ECO:0000256" key="4">
    <source>
        <dbReference type="ARBA" id="ARBA00023284"/>
    </source>
</evidence>
<protein>
    <submittedName>
        <fullName evidence="7">TlpA family protein disulfide reductase</fullName>
    </submittedName>
</protein>
<feature type="signal peptide" evidence="5">
    <location>
        <begin position="1"/>
        <end position="20"/>
    </location>
</feature>
<evidence type="ECO:0000313" key="7">
    <source>
        <dbReference type="EMBL" id="TRW24322.1"/>
    </source>
</evidence>
<keyword evidence="2" id="KW-0201">Cytochrome c-type biogenesis</keyword>
<accession>A0A552V1K0</accession>
<dbReference type="EMBL" id="VJVZ01000006">
    <property type="protein sequence ID" value="TRW24322.1"/>
    <property type="molecule type" value="Genomic_DNA"/>
</dbReference>
<dbReference type="CDD" id="cd02966">
    <property type="entry name" value="TlpA_like_family"/>
    <property type="match status" value="1"/>
</dbReference>
<dbReference type="InterPro" id="IPR000866">
    <property type="entry name" value="AhpC/TSA"/>
</dbReference>
<feature type="chain" id="PRO_5021860498" evidence="5">
    <location>
        <begin position="21"/>
        <end position="376"/>
    </location>
</feature>
<evidence type="ECO:0000256" key="2">
    <source>
        <dbReference type="ARBA" id="ARBA00022748"/>
    </source>
</evidence>
<dbReference type="AlphaFoldDB" id="A0A552V1K0"/>
<dbReference type="GO" id="GO:0016209">
    <property type="term" value="F:antioxidant activity"/>
    <property type="evidence" value="ECO:0007669"/>
    <property type="project" value="InterPro"/>
</dbReference>
<dbReference type="Gene3D" id="2.50.20.10">
    <property type="entry name" value="Lipoprotein localisation LolA/LolB/LppX"/>
    <property type="match status" value="1"/>
</dbReference>
<evidence type="ECO:0000256" key="3">
    <source>
        <dbReference type="ARBA" id="ARBA00023157"/>
    </source>
</evidence>
<keyword evidence="8" id="KW-1185">Reference proteome</keyword>
<keyword evidence="5" id="KW-0732">Signal</keyword>
<evidence type="ECO:0000259" key="6">
    <source>
        <dbReference type="PROSITE" id="PS51352"/>
    </source>
</evidence>
<dbReference type="Pfam" id="PF00578">
    <property type="entry name" value="AhpC-TSA"/>
    <property type="match status" value="1"/>
</dbReference>
<dbReference type="GO" id="GO:0030313">
    <property type="term" value="C:cell envelope"/>
    <property type="evidence" value="ECO:0007669"/>
    <property type="project" value="UniProtKB-SubCell"/>
</dbReference>
<dbReference type="PANTHER" id="PTHR42852">
    <property type="entry name" value="THIOL:DISULFIDE INTERCHANGE PROTEIN DSBE"/>
    <property type="match status" value="1"/>
</dbReference>
<organism evidence="7 8">
    <name type="scientific">Flavobacterium zepuense</name>
    <dbReference type="NCBI Taxonomy" id="2593302"/>
    <lineage>
        <taxon>Bacteria</taxon>
        <taxon>Pseudomonadati</taxon>
        <taxon>Bacteroidota</taxon>
        <taxon>Flavobacteriia</taxon>
        <taxon>Flavobacteriales</taxon>
        <taxon>Flavobacteriaceae</taxon>
        <taxon>Flavobacterium</taxon>
    </lineage>
</organism>
<sequence>MISKLHLGLIVAFFTCTLHAQKADRAFVKNVVNNYNKATSISYDVHYKIKYFDSEDTDTTTVNGHCKLIRDAKDTIFGGGRIWMDFDADTEISSHSLYYDLEYLYVIEPNKKELTKFEPLKDETGPITAATQGVLKNTFFLKPERLLEYLDDNNNRYTIEEVKTGAKKMVRVTVNFPDEDDMSNKNIAVYINHKTSTIEKITFFCQLLDQHQYNEWNLSNIKFNTVNQNTLNSNLKDYASKYSIKDFEFPKEELTGLIQGTPAPQFTAQLYSTGLQTQLSDYKGKIVLLDFWYAAFAPCASASPYLTALQQKYKDAVVVIGINPFETHTEDLKKVTGFSNRYKVGYTLAAIEESVADAYKVGGFPTLYLIDREGVV</sequence>
<dbReference type="Gene3D" id="3.40.30.10">
    <property type="entry name" value="Glutaredoxin"/>
    <property type="match status" value="1"/>
</dbReference>
<evidence type="ECO:0000313" key="8">
    <source>
        <dbReference type="Proteomes" id="UP000320643"/>
    </source>
</evidence>
<dbReference type="RefSeq" id="WP_143373402.1">
    <property type="nucleotide sequence ID" value="NZ_VJVZ01000006.1"/>
</dbReference>
<dbReference type="SUPFAM" id="SSF52833">
    <property type="entry name" value="Thioredoxin-like"/>
    <property type="match status" value="1"/>
</dbReference>
<reference evidence="7 8" key="1">
    <citation type="submission" date="2019-07" db="EMBL/GenBank/DDBJ databases">
        <title>Flavobacterium sp. nov., isolated from glacier ice.</title>
        <authorList>
            <person name="Liu Q."/>
            <person name="Xin Y.-H."/>
        </authorList>
    </citation>
    <scope>NUCLEOTIDE SEQUENCE [LARGE SCALE GENOMIC DNA]</scope>
    <source>
        <strain evidence="7 8">ZT4R6</strain>
    </source>
</reference>
<dbReference type="GO" id="GO:0016491">
    <property type="term" value="F:oxidoreductase activity"/>
    <property type="evidence" value="ECO:0007669"/>
    <property type="project" value="InterPro"/>
</dbReference>
<keyword evidence="4" id="KW-0676">Redox-active center</keyword>
<dbReference type="GO" id="GO:0017004">
    <property type="term" value="P:cytochrome complex assembly"/>
    <property type="evidence" value="ECO:0007669"/>
    <property type="project" value="UniProtKB-KW"/>
</dbReference>
<dbReference type="InterPro" id="IPR050553">
    <property type="entry name" value="Thioredoxin_ResA/DsbE_sf"/>
</dbReference>
<comment type="subcellular location">
    <subcellularLocation>
        <location evidence="1">Cell envelope</location>
    </subcellularLocation>
</comment>
<proteinExistence type="predicted"/>
<dbReference type="OrthoDB" id="9815205at2"/>
<dbReference type="PANTHER" id="PTHR42852:SF6">
    <property type="entry name" value="THIOL:DISULFIDE INTERCHANGE PROTEIN DSBE"/>
    <property type="match status" value="1"/>
</dbReference>
<name>A0A552V1K0_9FLAO</name>
<comment type="caution">
    <text evidence="7">The sequence shown here is derived from an EMBL/GenBank/DDBJ whole genome shotgun (WGS) entry which is preliminary data.</text>
</comment>